<reference evidence="2" key="1">
    <citation type="journal article" date="2014" name="Front. Microbiol.">
        <title>High frequency of phylogenetically diverse reductive dehalogenase-homologous genes in deep subseafloor sedimentary metagenomes.</title>
        <authorList>
            <person name="Kawai M."/>
            <person name="Futagami T."/>
            <person name="Toyoda A."/>
            <person name="Takaki Y."/>
            <person name="Nishi S."/>
            <person name="Hori S."/>
            <person name="Arai W."/>
            <person name="Tsubouchi T."/>
            <person name="Morono Y."/>
            <person name="Uchiyama I."/>
            <person name="Ito T."/>
            <person name="Fujiyama A."/>
            <person name="Inagaki F."/>
            <person name="Takami H."/>
        </authorList>
    </citation>
    <scope>NUCLEOTIDE SEQUENCE</scope>
    <source>
        <strain evidence="2">Expedition CK06-06</strain>
    </source>
</reference>
<dbReference type="AlphaFoldDB" id="X1GYT9"/>
<dbReference type="InterPro" id="IPR007637">
    <property type="entry name" value="Restrct_endonuc_II_DpnII-like"/>
</dbReference>
<dbReference type="Pfam" id="PF04556">
    <property type="entry name" value="DpnII"/>
    <property type="match status" value="1"/>
</dbReference>
<evidence type="ECO:0000313" key="2">
    <source>
        <dbReference type="EMBL" id="GAH63071.1"/>
    </source>
</evidence>
<protein>
    <recommendedName>
        <fullName evidence="1">Restriction endonuclease type II DpnII-like domain-containing protein</fullName>
    </recommendedName>
</protein>
<proteinExistence type="predicted"/>
<feature type="domain" description="Restriction endonuclease type II DpnII-like" evidence="1">
    <location>
        <begin position="37"/>
        <end position="125"/>
    </location>
</feature>
<dbReference type="GO" id="GO:0009307">
    <property type="term" value="P:DNA restriction-modification system"/>
    <property type="evidence" value="ECO:0007669"/>
    <property type="project" value="InterPro"/>
</dbReference>
<sequence length="139" mass="15709">HFKTEVRALLGKISLPVSKQTAKEVRISEERSLRYGRGLSKKVDFVIEVDGKNEFGVEVNFYTVSGSKPTEIKRSYGNIRQGLLSVGTDLIWITDGKGYKEMRKSLRDAYVILPNIYNLNQAKEYLAEDLIDLFCSEGG</sequence>
<dbReference type="EMBL" id="BARU01034355">
    <property type="protein sequence ID" value="GAH63071.1"/>
    <property type="molecule type" value="Genomic_DNA"/>
</dbReference>
<gene>
    <name evidence="2" type="ORF">S03H2_53938</name>
</gene>
<feature type="non-terminal residue" evidence="2">
    <location>
        <position position="1"/>
    </location>
</feature>
<accession>X1GYT9</accession>
<organism evidence="2">
    <name type="scientific">marine sediment metagenome</name>
    <dbReference type="NCBI Taxonomy" id="412755"/>
    <lineage>
        <taxon>unclassified sequences</taxon>
        <taxon>metagenomes</taxon>
        <taxon>ecological metagenomes</taxon>
    </lineage>
</organism>
<evidence type="ECO:0000259" key="1">
    <source>
        <dbReference type="Pfam" id="PF04556"/>
    </source>
</evidence>
<comment type="caution">
    <text evidence="2">The sequence shown here is derived from an EMBL/GenBank/DDBJ whole genome shotgun (WGS) entry which is preliminary data.</text>
</comment>
<dbReference type="GO" id="GO:0009036">
    <property type="term" value="F:type II site-specific deoxyribonuclease activity"/>
    <property type="evidence" value="ECO:0007669"/>
    <property type="project" value="InterPro"/>
</dbReference>
<name>X1GYT9_9ZZZZ</name>
<dbReference type="GO" id="GO:0003677">
    <property type="term" value="F:DNA binding"/>
    <property type="evidence" value="ECO:0007669"/>
    <property type="project" value="InterPro"/>
</dbReference>